<feature type="domain" description="Amino acid permease/ SLC12A" evidence="7">
    <location>
        <begin position="476"/>
        <end position="751"/>
    </location>
</feature>
<feature type="transmembrane region" description="Helical" evidence="6">
    <location>
        <begin position="672"/>
        <end position="691"/>
    </location>
</feature>
<dbReference type="InterPro" id="IPR018491">
    <property type="entry name" value="SLC12_C"/>
</dbReference>
<dbReference type="Pfam" id="PF00324">
    <property type="entry name" value="AA_permease"/>
    <property type="match status" value="2"/>
</dbReference>
<feature type="transmembrane region" description="Helical" evidence="6">
    <location>
        <begin position="339"/>
        <end position="357"/>
    </location>
</feature>
<keyword evidence="2 6" id="KW-0812">Transmembrane</keyword>
<proteinExistence type="predicted"/>
<feature type="transmembrane region" description="Helical" evidence="6">
    <location>
        <begin position="614"/>
        <end position="630"/>
    </location>
</feature>
<feature type="region of interest" description="Disordered" evidence="5">
    <location>
        <begin position="138"/>
        <end position="163"/>
    </location>
</feature>
<evidence type="ECO:0000256" key="6">
    <source>
        <dbReference type="SAM" id="Phobius"/>
    </source>
</evidence>
<keyword evidence="4 6" id="KW-0472">Membrane</keyword>
<feature type="transmembrane region" description="Helical" evidence="6">
    <location>
        <begin position="642"/>
        <end position="660"/>
    </location>
</feature>
<keyword evidence="10" id="KW-1185">Reference proteome</keyword>
<dbReference type="GO" id="GO:0006884">
    <property type="term" value="P:cell volume homeostasis"/>
    <property type="evidence" value="ECO:0007669"/>
    <property type="project" value="TreeGrafter"/>
</dbReference>
<organism evidence="9 10">
    <name type="scientific">Pristionchus entomophagus</name>
    <dbReference type="NCBI Taxonomy" id="358040"/>
    <lineage>
        <taxon>Eukaryota</taxon>
        <taxon>Metazoa</taxon>
        <taxon>Ecdysozoa</taxon>
        <taxon>Nematoda</taxon>
        <taxon>Chromadorea</taxon>
        <taxon>Rhabditida</taxon>
        <taxon>Rhabditina</taxon>
        <taxon>Diplogasteromorpha</taxon>
        <taxon>Diplogasteroidea</taxon>
        <taxon>Neodiplogasteridae</taxon>
        <taxon>Pristionchus</taxon>
    </lineage>
</organism>
<dbReference type="InterPro" id="IPR004842">
    <property type="entry name" value="SLC12A_fam"/>
</dbReference>
<evidence type="ECO:0000256" key="3">
    <source>
        <dbReference type="ARBA" id="ARBA00022989"/>
    </source>
</evidence>
<feature type="non-terminal residue" evidence="9">
    <location>
        <position position="1"/>
    </location>
</feature>
<dbReference type="GO" id="GO:0005886">
    <property type="term" value="C:plasma membrane"/>
    <property type="evidence" value="ECO:0007669"/>
    <property type="project" value="TreeGrafter"/>
</dbReference>
<evidence type="ECO:0000256" key="2">
    <source>
        <dbReference type="ARBA" id="ARBA00022692"/>
    </source>
</evidence>
<dbReference type="Proteomes" id="UP001432027">
    <property type="component" value="Unassembled WGS sequence"/>
</dbReference>
<feature type="compositionally biased region" description="Basic and acidic residues" evidence="5">
    <location>
        <begin position="1"/>
        <end position="14"/>
    </location>
</feature>
<feature type="transmembrane region" description="Helical" evidence="6">
    <location>
        <begin position="208"/>
        <end position="229"/>
    </location>
</feature>
<comment type="subcellular location">
    <subcellularLocation>
        <location evidence="1">Membrane</location>
        <topology evidence="1">Multi-pass membrane protein</topology>
    </subcellularLocation>
</comment>
<dbReference type="GO" id="GO:1990573">
    <property type="term" value="P:potassium ion import across plasma membrane"/>
    <property type="evidence" value="ECO:0007669"/>
    <property type="project" value="TreeGrafter"/>
</dbReference>
<dbReference type="InterPro" id="IPR004841">
    <property type="entry name" value="AA-permease/SLC12A_dom"/>
</dbReference>
<accession>A0AAV5SVF8</accession>
<gene>
    <name evidence="9" type="ORF">PENTCL1PPCAC_8840</name>
</gene>
<feature type="transmembrane region" description="Helical" evidence="6">
    <location>
        <begin position="477"/>
        <end position="495"/>
    </location>
</feature>
<reference evidence="9" key="1">
    <citation type="submission" date="2023-10" db="EMBL/GenBank/DDBJ databases">
        <title>Genome assembly of Pristionchus species.</title>
        <authorList>
            <person name="Yoshida K."/>
            <person name="Sommer R.J."/>
        </authorList>
    </citation>
    <scope>NUCLEOTIDE SEQUENCE</scope>
    <source>
        <strain evidence="9">RS0144</strain>
    </source>
</reference>
<evidence type="ECO:0000256" key="5">
    <source>
        <dbReference type="SAM" id="MobiDB-lite"/>
    </source>
</evidence>
<dbReference type="PANTHER" id="PTHR11827">
    <property type="entry name" value="SOLUTE CARRIER FAMILY 12, CATION COTRANSPORTERS"/>
    <property type="match status" value="1"/>
</dbReference>
<feature type="domain" description="Amino acid permease/ SLC12A" evidence="7">
    <location>
        <begin position="177"/>
        <end position="361"/>
    </location>
</feature>
<sequence length="1159" mass="128206">RMSRSEEDLSREPEPASSSNPVSRFPAISLLSLDGYKSAYSSMRAPRARPLPTIKVSSESTEVYPETENDDTVSIALSVMDNNHYNKSRRFSTITQLNTGVEKGGVNCDRRVSIEDGALSRKMTGTFGNLALFKDDDDPSAPEHSASMFSAYTTPGPKERATSEHGKKANLGILLGVYLPTIQHILGVTMFIRLFWIVGIAGLGYTTLILLLCSLCTFLTSISLSAVATNGVVESGGAYFMISRNLGAEFGSAVGILFYLANTVATSMYLVGGVEVMLMYLAPWMTLSLGIGGAEEHDGDHSFFGSMLNNFRLYGTLFLLLEVLIVAMGVKFVQLMAPVSLMCVILAVLGIFAGGFANMIHPNVGRKVCELNDSLIMSAPMIEIAKIQGYTMGNISDDYCILCDKSIITDLYCDKDKSDDASCTQMLAHEVECINGFTGFSYNTLIANFWDSYLEEGQSKPHTLAVKRAEVRQDHSSSFFLLLAIWFPAVTGILTGTNMSGDLKDPQKSIPGGTIAATSTTSLIYFGLALIFGSCIDRRVLRDKFGKSIGQDMVVAALSWPTPWIVTIGSFLSTFGAALQCLCSAPRLLQSIAKDDVIPALAPFARVTKSNEPFLGLLFTAFIAECAILLGEVDAIAEVLDFFFLMCYASVNLICFLHSILKAPNWRPRFKYYHWSLSLVGAFLCFFIMFASDWKKALVACVLTFSIYKYVEWKGAKREWGDGIRGLALTTAQYSLLKVEDKDPHPKNWRPQLMLMLTSDWKDKEVTDNRIVSLINLAAQLKAGQGLAIAVGLVKYDKSDLSRKELEEIKTDITRRMAKSRLRGFGKTLVFRQNQAHGTISSLLQSIGIGGLRPNTILLNWPSFDDYDNLVVFAEQVILGIQMENCVLLTKGITAFPEGTDRICGTIDVWWIVQDGGILMLIAYLLKQHKVWRGCKLRVFVVSESSDSRSLEMVQNNLQKHIYQLRIDAELFVVNMNSDDELTREVQEKTLEMEAKRLPRLDEMRARSVTGSYLNESFSNDETLPRSETTKAFARSVSTMIKIGEQGETSFTEGRYADLFADDASRNYSEDASMSNGNGKTESSSKLNVQKMNTAVKLNRVIMENSPDSQLVILTMPIIPKKIEAFINQYMTYLDVASEGLKRVIFVHGSGKEVITTQS</sequence>
<feature type="transmembrane region" description="Helical" evidence="6">
    <location>
        <begin position="250"/>
        <end position="271"/>
    </location>
</feature>
<dbReference type="GO" id="GO:0055064">
    <property type="term" value="P:chloride ion homeostasis"/>
    <property type="evidence" value="ECO:0007669"/>
    <property type="project" value="TreeGrafter"/>
</dbReference>
<dbReference type="GO" id="GO:0055075">
    <property type="term" value="P:potassium ion homeostasis"/>
    <property type="evidence" value="ECO:0007669"/>
    <property type="project" value="TreeGrafter"/>
</dbReference>
<protein>
    <recommendedName>
        <fullName evidence="11">Amino acid permease</fullName>
    </recommendedName>
</protein>
<dbReference type="Pfam" id="PF03522">
    <property type="entry name" value="SLC12"/>
    <property type="match status" value="2"/>
</dbReference>
<feature type="transmembrane region" description="Helical" evidence="6">
    <location>
        <begin position="173"/>
        <end position="196"/>
    </location>
</feature>
<evidence type="ECO:0000313" key="9">
    <source>
        <dbReference type="EMBL" id="GMS86665.1"/>
    </source>
</evidence>
<comment type="caution">
    <text evidence="9">The sequence shown here is derived from an EMBL/GenBank/DDBJ whole genome shotgun (WGS) entry which is preliminary data.</text>
</comment>
<dbReference type="AlphaFoldDB" id="A0AAV5SVF8"/>
<feature type="transmembrane region" description="Helical" evidence="6">
    <location>
        <begin position="515"/>
        <end position="536"/>
    </location>
</feature>
<dbReference type="GO" id="GO:0015379">
    <property type="term" value="F:potassium:chloride symporter activity"/>
    <property type="evidence" value="ECO:0007669"/>
    <property type="project" value="TreeGrafter"/>
</dbReference>
<evidence type="ECO:0000313" key="10">
    <source>
        <dbReference type="Proteomes" id="UP001432027"/>
    </source>
</evidence>
<feature type="domain" description="SLC12A transporter C-terminal" evidence="8">
    <location>
        <begin position="904"/>
        <end position="975"/>
    </location>
</feature>
<feature type="domain" description="SLC12A transporter C-terminal" evidence="8">
    <location>
        <begin position="1056"/>
        <end position="1158"/>
    </location>
</feature>
<dbReference type="Gene3D" id="1.20.1740.10">
    <property type="entry name" value="Amino acid/polyamine transporter I"/>
    <property type="match status" value="2"/>
</dbReference>
<evidence type="ECO:0000256" key="4">
    <source>
        <dbReference type="ARBA" id="ARBA00023136"/>
    </source>
</evidence>
<dbReference type="PANTHER" id="PTHR11827:SF55">
    <property type="entry name" value="POTASSIUM_CHLORIDE COTRANSPORTER 3"/>
    <property type="match status" value="1"/>
</dbReference>
<dbReference type="GO" id="GO:0007268">
    <property type="term" value="P:chemical synaptic transmission"/>
    <property type="evidence" value="ECO:0007669"/>
    <property type="project" value="TreeGrafter"/>
</dbReference>
<evidence type="ECO:0000259" key="8">
    <source>
        <dbReference type="Pfam" id="PF03522"/>
    </source>
</evidence>
<feature type="region of interest" description="Disordered" evidence="5">
    <location>
        <begin position="1"/>
        <end position="24"/>
    </location>
</feature>
<evidence type="ECO:0000256" key="1">
    <source>
        <dbReference type="ARBA" id="ARBA00004141"/>
    </source>
</evidence>
<feature type="transmembrane region" description="Helical" evidence="6">
    <location>
        <begin position="277"/>
        <end position="294"/>
    </location>
</feature>
<feature type="transmembrane region" description="Helical" evidence="6">
    <location>
        <begin position="314"/>
        <end position="333"/>
    </location>
</feature>
<name>A0AAV5SVF8_9BILA</name>
<evidence type="ECO:0000259" key="7">
    <source>
        <dbReference type="Pfam" id="PF00324"/>
    </source>
</evidence>
<dbReference type="GO" id="GO:0045202">
    <property type="term" value="C:synapse"/>
    <property type="evidence" value="ECO:0007669"/>
    <property type="project" value="GOC"/>
</dbReference>
<dbReference type="EMBL" id="BTSX01000002">
    <property type="protein sequence ID" value="GMS86665.1"/>
    <property type="molecule type" value="Genomic_DNA"/>
</dbReference>
<evidence type="ECO:0008006" key="11">
    <source>
        <dbReference type="Google" id="ProtNLM"/>
    </source>
</evidence>
<keyword evidence="3 6" id="KW-1133">Transmembrane helix</keyword>